<evidence type="ECO:0000313" key="3">
    <source>
        <dbReference type="Proteomes" id="UP001158576"/>
    </source>
</evidence>
<protein>
    <submittedName>
        <fullName evidence="2">Oidioi.mRNA.OKI2018_I69.PAR.g9942.t1.cds</fullName>
    </submittedName>
</protein>
<accession>A0ABN7RNA7</accession>
<sequence length="285" mass="32315">MRHHTSGSQVAFPKYHFWANHQQNKDLPMLSSSDDSKKMPSSPVLRLKVDGNVPQTMRNVIFESTANFNPSSRFYVVCIPISDNLGVIANNSNIVLGKNLTIEDAASFCVSRGMEILPFTDLIYAKIFSLFIESKFGCAPFARRCDMSIEKERAVITDADGRANFFSAGLFYEVFDLVHKYERPDRSLGKVDESWRSYPYALLWTKETVEKVGPWWISPFSEKSFAICKQSPKRGQNPSNKPFSGPKFPEPIPTNGASRESSSFIFFSILVSLFLTDRVNQFIFL</sequence>
<evidence type="ECO:0000313" key="2">
    <source>
        <dbReference type="EMBL" id="CAG5081696.1"/>
    </source>
</evidence>
<organism evidence="2 3">
    <name type="scientific">Oikopleura dioica</name>
    <name type="common">Tunicate</name>
    <dbReference type="NCBI Taxonomy" id="34765"/>
    <lineage>
        <taxon>Eukaryota</taxon>
        <taxon>Metazoa</taxon>
        <taxon>Chordata</taxon>
        <taxon>Tunicata</taxon>
        <taxon>Appendicularia</taxon>
        <taxon>Copelata</taxon>
        <taxon>Oikopleuridae</taxon>
        <taxon>Oikopleura</taxon>
    </lineage>
</organism>
<evidence type="ECO:0000256" key="1">
    <source>
        <dbReference type="SAM" id="MobiDB-lite"/>
    </source>
</evidence>
<feature type="region of interest" description="Disordered" evidence="1">
    <location>
        <begin position="231"/>
        <end position="252"/>
    </location>
</feature>
<reference evidence="2 3" key="1">
    <citation type="submission" date="2021-04" db="EMBL/GenBank/DDBJ databases">
        <authorList>
            <person name="Bliznina A."/>
        </authorList>
    </citation>
    <scope>NUCLEOTIDE SEQUENCE [LARGE SCALE GENOMIC DNA]</scope>
</reference>
<dbReference type="Proteomes" id="UP001158576">
    <property type="component" value="Chromosome PAR"/>
</dbReference>
<feature type="compositionally biased region" description="Polar residues" evidence="1">
    <location>
        <begin position="233"/>
        <end position="242"/>
    </location>
</feature>
<gene>
    <name evidence="2" type="ORF">OKIOD_LOCUS1500</name>
</gene>
<proteinExistence type="predicted"/>
<keyword evidence="3" id="KW-1185">Reference proteome</keyword>
<name>A0ABN7RNA7_OIKDI</name>
<dbReference type="EMBL" id="OU015568">
    <property type="protein sequence ID" value="CAG5081696.1"/>
    <property type="molecule type" value="Genomic_DNA"/>
</dbReference>